<feature type="region of interest" description="Disordered" evidence="1">
    <location>
        <begin position="33"/>
        <end position="77"/>
    </location>
</feature>
<evidence type="ECO:0000313" key="5">
    <source>
        <dbReference type="Proteomes" id="UP000239485"/>
    </source>
</evidence>
<dbReference type="Pfam" id="PF13193">
    <property type="entry name" value="AMP-binding_C"/>
    <property type="match status" value="1"/>
</dbReference>
<dbReference type="AlphaFoldDB" id="A0A2S6IT92"/>
<sequence length="417" mass="42121">MSAARLLQPLPLPTGAAVLAALPRLRAALDGTGPALLPHPAGSPPPADLLPGEPLAAAEDDPDDPTAVVVSTSGSTGTAKGALLSAAALRASATATRTRLGAPGPPGGEQWLLALPAHHVAGLQVLLRSLLAGTEPVVVDLAGGFTPAAFTAAAAACTGALRRTSLVPTQLLRLLDAGAEATAALASFDAVLVGAAATPPALLERAAAAGVRVVTTYGSSETCGGCVYDGLPLDGVHADVEPATSRVLLSGDVVARGYRARPDAPAFDRDPAGRRRFRTDDAGVLRAGPGGSGQRPRLEVLGRLDDLVTTGGLKVAPALVEGVLVQHPAVAEAAVVGVEDERWGQRLVAAVVAREAAGGVDLAQLRAFVTARLAAHAAPRQLVLLRELPLRGPGKPDRLLLQRLARESAVAPERADG</sequence>
<dbReference type="OrthoDB" id="9803968at2"/>
<gene>
    <name evidence="4" type="ORF">CLV92_1032</name>
</gene>
<evidence type="ECO:0000259" key="2">
    <source>
        <dbReference type="Pfam" id="PF00501"/>
    </source>
</evidence>
<accession>A0A2S6IT92</accession>
<evidence type="ECO:0000256" key="1">
    <source>
        <dbReference type="SAM" id="MobiDB-lite"/>
    </source>
</evidence>
<reference evidence="4 5" key="1">
    <citation type="submission" date="2018-02" db="EMBL/GenBank/DDBJ databases">
        <title>Genomic Encyclopedia of Archaeal and Bacterial Type Strains, Phase II (KMG-II): from individual species to whole genera.</title>
        <authorList>
            <person name="Goeker M."/>
        </authorList>
    </citation>
    <scope>NUCLEOTIDE SEQUENCE [LARGE SCALE GENOMIC DNA]</scope>
    <source>
        <strain evidence="4 5">DSM 22857</strain>
    </source>
</reference>
<comment type="caution">
    <text evidence="4">The sequence shown here is derived from an EMBL/GenBank/DDBJ whole genome shotgun (WGS) entry which is preliminary data.</text>
</comment>
<organism evidence="4 5">
    <name type="scientific">Kineococcus xinjiangensis</name>
    <dbReference type="NCBI Taxonomy" id="512762"/>
    <lineage>
        <taxon>Bacteria</taxon>
        <taxon>Bacillati</taxon>
        <taxon>Actinomycetota</taxon>
        <taxon>Actinomycetes</taxon>
        <taxon>Kineosporiales</taxon>
        <taxon>Kineosporiaceae</taxon>
        <taxon>Kineococcus</taxon>
    </lineage>
</organism>
<dbReference type="Proteomes" id="UP000239485">
    <property type="component" value="Unassembled WGS sequence"/>
</dbReference>
<dbReference type="GO" id="GO:0016878">
    <property type="term" value="F:acid-thiol ligase activity"/>
    <property type="evidence" value="ECO:0007669"/>
    <property type="project" value="UniProtKB-ARBA"/>
</dbReference>
<protein>
    <submittedName>
        <fullName evidence="4">O-succinylbenzoic acid--CoA ligase</fullName>
    </submittedName>
</protein>
<keyword evidence="5" id="KW-1185">Reference proteome</keyword>
<dbReference type="NCBIfam" id="NF005877">
    <property type="entry name" value="PRK07824.1"/>
    <property type="match status" value="1"/>
</dbReference>
<dbReference type="Pfam" id="PF00501">
    <property type="entry name" value="AMP-binding"/>
    <property type="match status" value="1"/>
</dbReference>
<dbReference type="SUPFAM" id="SSF56801">
    <property type="entry name" value="Acetyl-CoA synthetase-like"/>
    <property type="match status" value="1"/>
</dbReference>
<dbReference type="InterPro" id="IPR050237">
    <property type="entry name" value="ATP-dep_AMP-bd_enzyme"/>
</dbReference>
<dbReference type="RefSeq" id="WP_104431964.1">
    <property type="nucleotide sequence ID" value="NZ_PTJD01000003.1"/>
</dbReference>
<name>A0A2S6IT92_9ACTN</name>
<evidence type="ECO:0000259" key="3">
    <source>
        <dbReference type="Pfam" id="PF13193"/>
    </source>
</evidence>
<dbReference type="Gene3D" id="3.30.300.30">
    <property type="match status" value="1"/>
</dbReference>
<dbReference type="InterPro" id="IPR045851">
    <property type="entry name" value="AMP-bd_C_sf"/>
</dbReference>
<dbReference type="InterPro" id="IPR025110">
    <property type="entry name" value="AMP-bd_C"/>
</dbReference>
<dbReference type="InterPro" id="IPR000873">
    <property type="entry name" value="AMP-dep_synth/lig_dom"/>
</dbReference>
<dbReference type="EMBL" id="PTJD01000003">
    <property type="protein sequence ID" value="PPK97472.1"/>
    <property type="molecule type" value="Genomic_DNA"/>
</dbReference>
<evidence type="ECO:0000313" key="4">
    <source>
        <dbReference type="EMBL" id="PPK97472.1"/>
    </source>
</evidence>
<dbReference type="PANTHER" id="PTHR43767:SF1">
    <property type="entry name" value="NONRIBOSOMAL PEPTIDE SYNTHASE PES1 (EUROFUNG)-RELATED"/>
    <property type="match status" value="1"/>
</dbReference>
<keyword evidence="4" id="KW-0436">Ligase</keyword>
<feature type="domain" description="AMP-binding enzyme C-terminal" evidence="3">
    <location>
        <begin position="320"/>
        <end position="395"/>
    </location>
</feature>
<feature type="domain" description="AMP-dependent synthetase/ligase" evidence="2">
    <location>
        <begin position="54"/>
        <end position="232"/>
    </location>
</feature>
<proteinExistence type="predicted"/>
<dbReference type="InterPro" id="IPR042099">
    <property type="entry name" value="ANL_N_sf"/>
</dbReference>
<dbReference type="PANTHER" id="PTHR43767">
    <property type="entry name" value="LONG-CHAIN-FATTY-ACID--COA LIGASE"/>
    <property type="match status" value="1"/>
</dbReference>
<dbReference type="Gene3D" id="3.40.50.12780">
    <property type="entry name" value="N-terminal domain of ligase-like"/>
    <property type="match status" value="1"/>
</dbReference>